<feature type="transmembrane region" description="Helical" evidence="9">
    <location>
        <begin position="483"/>
        <end position="506"/>
    </location>
</feature>
<feature type="transmembrane region" description="Helical" evidence="9">
    <location>
        <begin position="142"/>
        <end position="162"/>
    </location>
</feature>
<keyword evidence="6 9" id="KW-1133">Transmembrane helix</keyword>
<comment type="subcellular location">
    <subcellularLocation>
        <location evidence="1">Cell membrane</location>
        <topology evidence="1">Multi-pass membrane protein</topology>
    </subcellularLocation>
</comment>
<comment type="similarity">
    <text evidence="2">Belongs to the amino acid-polyamine-organocation (APC) superfamily. L-type amino acid transporter (LAT) (TC 2.A.3.8) family.</text>
</comment>
<feature type="compositionally biased region" description="Basic and acidic residues" evidence="8">
    <location>
        <begin position="626"/>
        <end position="636"/>
    </location>
</feature>
<evidence type="ECO:0000256" key="3">
    <source>
        <dbReference type="ARBA" id="ARBA00022448"/>
    </source>
</evidence>
<evidence type="ECO:0000256" key="2">
    <source>
        <dbReference type="ARBA" id="ARBA00007040"/>
    </source>
</evidence>
<dbReference type="PANTHER" id="PTHR11785">
    <property type="entry name" value="AMINO ACID TRANSPORTER"/>
    <property type="match status" value="1"/>
</dbReference>
<comment type="caution">
    <text evidence="11">The sequence shown here is derived from an EMBL/GenBank/DDBJ whole genome shotgun (WGS) entry which is preliminary data.</text>
</comment>
<evidence type="ECO:0000256" key="7">
    <source>
        <dbReference type="ARBA" id="ARBA00023136"/>
    </source>
</evidence>
<dbReference type="FunFam" id="1.20.1740.10:FF:000003">
    <property type="entry name" value="Y+L amino acid transporter 1 isoform X1"/>
    <property type="match status" value="1"/>
</dbReference>
<keyword evidence="7 9" id="KW-0472">Membrane</keyword>
<evidence type="ECO:0000256" key="1">
    <source>
        <dbReference type="ARBA" id="ARBA00004651"/>
    </source>
</evidence>
<feature type="transmembrane region" description="Helical" evidence="9">
    <location>
        <begin position="328"/>
        <end position="344"/>
    </location>
</feature>
<feature type="transmembrane region" description="Helical" evidence="9">
    <location>
        <begin position="518"/>
        <end position="539"/>
    </location>
</feature>
<dbReference type="GO" id="GO:0005886">
    <property type="term" value="C:plasma membrane"/>
    <property type="evidence" value="ECO:0007669"/>
    <property type="project" value="UniProtKB-SubCell"/>
</dbReference>
<accession>A0AAE1Q2Z9</accession>
<feature type="transmembrane region" description="Helical" evidence="9">
    <location>
        <begin position="545"/>
        <end position="563"/>
    </location>
</feature>
<evidence type="ECO:0000256" key="4">
    <source>
        <dbReference type="ARBA" id="ARBA00022475"/>
    </source>
</evidence>
<dbReference type="InterPro" id="IPR050598">
    <property type="entry name" value="AminoAcid_Transporter"/>
</dbReference>
<dbReference type="Pfam" id="PF04871">
    <property type="entry name" value="Uso1_p115_C"/>
    <property type="match status" value="1"/>
</dbReference>
<dbReference type="PANTHER" id="PTHR11785:SF528">
    <property type="entry name" value="AMINO ACID TRANSPORTER PROTEIN JHI-21"/>
    <property type="match status" value="1"/>
</dbReference>
<feature type="transmembrane region" description="Helical" evidence="9">
    <location>
        <begin position="215"/>
        <end position="238"/>
    </location>
</feature>
<gene>
    <name evidence="11" type="ORF">Pmani_011425</name>
</gene>
<feature type="transmembrane region" description="Helical" evidence="9">
    <location>
        <begin position="365"/>
        <end position="387"/>
    </location>
</feature>
<dbReference type="GO" id="GO:0015179">
    <property type="term" value="F:L-amino acid transmembrane transporter activity"/>
    <property type="evidence" value="ECO:0007669"/>
    <property type="project" value="TreeGrafter"/>
</dbReference>
<dbReference type="Pfam" id="PF13520">
    <property type="entry name" value="AA_permease_2"/>
    <property type="match status" value="1"/>
</dbReference>
<feature type="compositionally biased region" description="Acidic residues" evidence="8">
    <location>
        <begin position="876"/>
        <end position="887"/>
    </location>
</feature>
<dbReference type="InterPro" id="IPR002293">
    <property type="entry name" value="AA/rel_permease1"/>
</dbReference>
<feature type="region of interest" description="Disordered" evidence="8">
    <location>
        <begin position="872"/>
        <end position="903"/>
    </location>
</feature>
<dbReference type="Gene3D" id="1.20.1740.10">
    <property type="entry name" value="Amino acid/polyamine transporter I"/>
    <property type="match status" value="1"/>
</dbReference>
<reference evidence="11" key="1">
    <citation type="submission" date="2023-11" db="EMBL/GenBank/DDBJ databases">
        <title>Genome assemblies of two species of porcelain crab, Petrolisthes cinctipes and Petrolisthes manimaculis (Anomura: Porcellanidae).</title>
        <authorList>
            <person name="Angst P."/>
        </authorList>
    </citation>
    <scope>NUCLEOTIDE SEQUENCE</scope>
    <source>
        <strain evidence="11">PB745_02</strain>
        <tissue evidence="11">Gill</tissue>
    </source>
</reference>
<evidence type="ECO:0000313" key="12">
    <source>
        <dbReference type="Proteomes" id="UP001292094"/>
    </source>
</evidence>
<dbReference type="GO" id="GO:0006886">
    <property type="term" value="P:intracellular protein transport"/>
    <property type="evidence" value="ECO:0007669"/>
    <property type="project" value="InterPro"/>
</dbReference>
<sequence>MESLNLTEPPVLEVMDMEERSVDAVPCAEGRRESADKKWEQSPLDISYSPSSSLQHPCPPMRSKKKNLAWKEKGFVNEAYECDQNNRETAQNTDIDGQDTEENEIITTYSRTTDNFPGQAKNSLDDNDGDDNKQIVKLRKEIGLVDCVGLIVGNIIGSGIFVSPRSVLHYTGSVGMSLVVWVFSIVGAFCLMELGTMIPQSGGNYAYIHEAYGPLPAFMLLWMSVTIVIPSSRAIGSLTFANYLLQPFFPVGQEPPQLPLRFVAILLILTLTFINTKKVKWAIKVQDTLAVFKVFVLVVIILTGLYYLVTGNTSHFDNAFEDTNWNPTYFATAFYHTLYAYEGWDSLNGIMEEVKDPVRNMPRAITISLTIVITIYILTNVAFFTVLDSVQMLSSSAVAVTFGQLTLGAVAWVIPIFVACSTGGSLNGLTLAASRLIFVSARRGQLPKFLSYVHIKNNTPITALIFTASISMVMFMTSDVRVLINYFSFSGNLMGLLCISTFFYFRIKHPDMHRPIKVWIGFPIMYFIIGIFLTVFPAIRQPMEVVASLVVIATSLPVYYLAIHRKDKPKFFTRFMDKVAYYSQLLFLAVPEEKECRCQGKRQVLKAQQGINVKVPESTSDVPNASDERGDNESDTKGQVSSDLATLQQQLLEMTHARDYYYYEMYKKDTELTALQQQQSQEQEQVQQVVSTNEAKVESQQGRQNAADFFDSLSNPDMENLRKQLEDLQLVLYNKDSEIQQLKDTVSQTSVLTPPPDSQNGIQVKKICEENNEAYSINSLLEEENATLRQQIKEYGIHVKQLQTQLETSAAMAAAATAATMTKGTSADASALSRCKHLECELDCLKREQEDLLVLVTDQESKVAEYRRKLRSYGEEVTDDEDDEDGENFNLSDAYDDDLDELQ</sequence>
<keyword evidence="3" id="KW-0813">Transport</keyword>
<feature type="compositionally biased region" description="Low complexity" evidence="8">
    <location>
        <begin position="42"/>
        <end position="54"/>
    </location>
</feature>
<proteinExistence type="inferred from homology"/>
<feature type="region of interest" description="Disordered" evidence="8">
    <location>
        <begin position="1"/>
        <end position="63"/>
    </location>
</feature>
<dbReference type="InterPro" id="IPR006955">
    <property type="entry name" value="Uso1_p115_C"/>
</dbReference>
<feature type="compositionally biased region" description="Basic and acidic residues" evidence="8">
    <location>
        <begin position="29"/>
        <end position="40"/>
    </location>
</feature>
<dbReference type="EMBL" id="JAWZYT010000917">
    <property type="protein sequence ID" value="KAK4317502.1"/>
    <property type="molecule type" value="Genomic_DNA"/>
</dbReference>
<feature type="transmembrane region" description="Helical" evidence="9">
    <location>
        <begin position="174"/>
        <end position="194"/>
    </location>
</feature>
<keyword evidence="4" id="KW-1003">Cell membrane</keyword>
<dbReference type="GO" id="GO:0016192">
    <property type="term" value="P:vesicle-mediated transport"/>
    <property type="evidence" value="ECO:0007669"/>
    <property type="project" value="InterPro"/>
</dbReference>
<evidence type="ECO:0000256" key="6">
    <source>
        <dbReference type="ARBA" id="ARBA00022989"/>
    </source>
</evidence>
<evidence type="ECO:0000259" key="10">
    <source>
        <dbReference type="Pfam" id="PF04871"/>
    </source>
</evidence>
<feature type="domain" description="Uso1/p115-like vesicle tethering protein C-terminal" evidence="10">
    <location>
        <begin position="772"/>
        <end position="887"/>
    </location>
</feature>
<dbReference type="Proteomes" id="UP001292094">
    <property type="component" value="Unassembled WGS sequence"/>
</dbReference>
<feature type="transmembrane region" description="Helical" evidence="9">
    <location>
        <begin position="288"/>
        <end position="308"/>
    </location>
</feature>
<evidence type="ECO:0000313" key="11">
    <source>
        <dbReference type="EMBL" id="KAK4317502.1"/>
    </source>
</evidence>
<feature type="region of interest" description="Disordered" evidence="8">
    <location>
        <begin position="616"/>
        <end position="642"/>
    </location>
</feature>
<keyword evidence="12" id="KW-1185">Reference proteome</keyword>
<protein>
    <recommendedName>
        <fullName evidence="10">Uso1/p115-like vesicle tethering protein C-terminal domain-containing protein</fullName>
    </recommendedName>
</protein>
<feature type="transmembrane region" description="Helical" evidence="9">
    <location>
        <begin position="258"/>
        <end position="276"/>
    </location>
</feature>
<dbReference type="AlphaFoldDB" id="A0AAE1Q2Z9"/>
<name>A0AAE1Q2Z9_9EUCA</name>
<organism evidence="11 12">
    <name type="scientific">Petrolisthes manimaculis</name>
    <dbReference type="NCBI Taxonomy" id="1843537"/>
    <lineage>
        <taxon>Eukaryota</taxon>
        <taxon>Metazoa</taxon>
        <taxon>Ecdysozoa</taxon>
        <taxon>Arthropoda</taxon>
        <taxon>Crustacea</taxon>
        <taxon>Multicrustacea</taxon>
        <taxon>Malacostraca</taxon>
        <taxon>Eumalacostraca</taxon>
        <taxon>Eucarida</taxon>
        <taxon>Decapoda</taxon>
        <taxon>Pleocyemata</taxon>
        <taxon>Anomura</taxon>
        <taxon>Galatheoidea</taxon>
        <taxon>Porcellanidae</taxon>
        <taxon>Petrolisthes</taxon>
    </lineage>
</organism>
<evidence type="ECO:0000256" key="8">
    <source>
        <dbReference type="SAM" id="MobiDB-lite"/>
    </source>
</evidence>
<dbReference type="CDD" id="cd06174">
    <property type="entry name" value="MFS"/>
    <property type="match status" value="1"/>
</dbReference>
<evidence type="ECO:0000256" key="9">
    <source>
        <dbReference type="SAM" id="Phobius"/>
    </source>
</evidence>
<feature type="transmembrane region" description="Helical" evidence="9">
    <location>
        <begin position="407"/>
        <end position="438"/>
    </location>
</feature>
<evidence type="ECO:0000256" key="5">
    <source>
        <dbReference type="ARBA" id="ARBA00022692"/>
    </source>
</evidence>
<feature type="compositionally biased region" description="Acidic residues" evidence="8">
    <location>
        <begin position="894"/>
        <end position="903"/>
    </location>
</feature>
<keyword evidence="5 9" id="KW-0812">Transmembrane</keyword>